<protein>
    <submittedName>
        <fullName evidence="2">Uncharacterized protein</fullName>
    </submittedName>
</protein>
<evidence type="ECO:0000313" key="2">
    <source>
        <dbReference type="EMBL" id="KAF9440805.1"/>
    </source>
</evidence>
<name>A0A9P5WYR7_9AGAR</name>
<feature type="compositionally biased region" description="Pro residues" evidence="1">
    <location>
        <begin position="35"/>
        <end position="60"/>
    </location>
</feature>
<organism evidence="2 3">
    <name type="scientific">Macrolepiota fuliginosa MF-IS2</name>
    <dbReference type="NCBI Taxonomy" id="1400762"/>
    <lineage>
        <taxon>Eukaryota</taxon>
        <taxon>Fungi</taxon>
        <taxon>Dikarya</taxon>
        <taxon>Basidiomycota</taxon>
        <taxon>Agaricomycotina</taxon>
        <taxon>Agaricomycetes</taxon>
        <taxon>Agaricomycetidae</taxon>
        <taxon>Agaricales</taxon>
        <taxon>Agaricineae</taxon>
        <taxon>Agaricaceae</taxon>
        <taxon>Macrolepiota</taxon>
    </lineage>
</organism>
<accession>A0A9P5WYR7</accession>
<dbReference type="Proteomes" id="UP000807342">
    <property type="component" value="Unassembled WGS sequence"/>
</dbReference>
<proteinExistence type="predicted"/>
<reference evidence="2" key="1">
    <citation type="submission" date="2020-11" db="EMBL/GenBank/DDBJ databases">
        <authorList>
            <consortium name="DOE Joint Genome Institute"/>
            <person name="Ahrendt S."/>
            <person name="Riley R."/>
            <person name="Andreopoulos W."/>
            <person name="Labutti K."/>
            <person name="Pangilinan J."/>
            <person name="Ruiz-Duenas F.J."/>
            <person name="Barrasa J.M."/>
            <person name="Sanchez-Garcia M."/>
            <person name="Camarero S."/>
            <person name="Miyauchi S."/>
            <person name="Serrano A."/>
            <person name="Linde D."/>
            <person name="Babiker R."/>
            <person name="Drula E."/>
            <person name="Ayuso-Fernandez I."/>
            <person name="Pacheco R."/>
            <person name="Padilla G."/>
            <person name="Ferreira P."/>
            <person name="Barriuso J."/>
            <person name="Kellner H."/>
            <person name="Castanera R."/>
            <person name="Alfaro M."/>
            <person name="Ramirez L."/>
            <person name="Pisabarro A.G."/>
            <person name="Kuo A."/>
            <person name="Tritt A."/>
            <person name="Lipzen A."/>
            <person name="He G."/>
            <person name="Yan M."/>
            <person name="Ng V."/>
            <person name="Cullen D."/>
            <person name="Martin F."/>
            <person name="Rosso M.-N."/>
            <person name="Henrissat B."/>
            <person name="Hibbett D."/>
            <person name="Martinez A.T."/>
            <person name="Grigoriev I.V."/>
        </authorList>
    </citation>
    <scope>NUCLEOTIDE SEQUENCE</scope>
    <source>
        <strain evidence="2">MF-IS2</strain>
    </source>
</reference>
<comment type="caution">
    <text evidence="2">The sequence shown here is derived from an EMBL/GenBank/DDBJ whole genome shotgun (WGS) entry which is preliminary data.</text>
</comment>
<feature type="compositionally biased region" description="Polar residues" evidence="1">
    <location>
        <begin position="14"/>
        <end position="23"/>
    </location>
</feature>
<sequence>MSPLVDPCPRFSYRSESSITVTKPITRLQRAPQSDAPPPPVATPVPATPAPPPPSNDNNP</sequence>
<evidence type="ECO:0000256" key="1">
    <source>
        <dbReference type="SAM" id="MobiDB-lite"/>
    </source>
</evidence>
<dbReference type="EMBL" id="MU152253">
    <property type="protein sequence ID" value="KAF9440805.1"/>
    <property type="molecule type" value="Genomic_DNA"/>
</dbReference>
<evidence type="ECO:0000313" key="3">
    <source>
        <dbReference type="Proteomes" id="UP000807342"/>
    </source>
</evidence>
<dbReference type="AlphaFoldDB" id="A0A9P5WYR7"/>
<feature type="region of interest" description="Disordered" evidence="1">
    <location>
        <begin position="1"/>
        <end position="60"/>
    </location>
</feature>
<gene>
    <name evidence="2" type="ORF">P691DRAFT_767222</name>
</gene>
<keyword evidence="3" id="KW-1185">Reference proteome</keyword>